<protein>
    <submittedName>
        <fullName evidence="2">Uncharacterized protein</fullName>
    </submittedName>
</protein>
<evidence type="ECO:0000313" key="2">
    <source>
        <dbReference type="EMBL" id="PKI26114.1"/>
    </source>
</evidence>
<feature type="non-terminal residue" evidence="2">
    <location>
        <position position="1"/>
    </location>
</feature>
<dbReference type="AlphaFoldDB" id="A0A2I0HFF8"/>
<feature type="compositionally biased region" description="Basic and acidic residues" evidence="1">
    <location>
        <begin position="21"/>
        <end position="32"/>
    </location>
</feature>
<dbReference type="EMBL" id="PGOL01036670">
    <property type="protein sequence ID" value="PKI26114.1"/>
    <property type="molecule type" value="Genomic_DNA"/>
</dbReference>
<evidence type="ECO:0000256" key="1">
    <source>
        <dbReference type="SAM" id="MobiDB-lite"/>
    </source>
</evidence>
<feature type="region of interest" description="Disordered" evidence="1">
    <location>
        <begin position="1"/>
        <end position="32"/>
    </location>
</feature>
<gene>
    <name evidence="2" type="ORF">CRG98_049197</name>
</gene>
<comment type="caution">
    <text evidence="2">The sequence shown here is derived from an EMBL/GenBank/DDBJ whole genome shotgun (WGS) entry which is preliminary data.</text>
</comment>
<proteinExistence type="predicted"/>
<reference evidence="2 3" key="1">
    <citation type="submission" date="2017-11" db="EMBL/GenBank/DDBJ databases">
        <title>De-novo sequencing of pomegranate (Punica granatum L.) genome.</title>
        <authorList>
            <person name="Akparov Z."/>
            <person name="Amiraslanov A."/>
            <person name="Hajiyeva S."/>
            <person name="Abbasov M."/>
            <person name="Kaur K."/>
            <person name="Hamwieh A."/>
            <person name="Solovyev V."/>
            <person name="Salamov A."/>
            <person name="Braich B."/>
            <person name="Kosarev P."/>
            <person name="Mahmoud A."/>
            <person name="Hajiyev E."/>
            <person name="Babayeva S."/>
            <person name="Izzatullayeva V."/>
            <person name="Mammadov A."/>
            <person name="Mammadov A."/>
            <person name="Sharifova S."/>
            <person name="Ojaghi J."/>
            <person name="Eynullazada K."/>
            <person name="Bayramov B."/>
            <person name="Abdulazimova A."/>
            <person name="Shahmuradov I."/>
        </authorList>
    </citation>
    <scope>NUCLEOTIDE SEQUENCE [LARGE SCALE GENOMIC DNA]</scope>
    <source>
        <strain evidence="3">cv. AG2017</strain>
        <tissue evidence="2">Leaf</tissue>
    </source>
</reference>
<name>A0A2I0HFF8_PUNGR</name>
<dbReference type="Proteomes" id="UP000233551">
    <property type="component" value="Unassembled WGS sequence"/>
</dbReference>
<keyword evidence="3" id="KW-1185">Reference proteome</keyword>
<sequence>RAEAINKRTQQEAETSLGCGRGDERKNHWSFP</sequence>
<accession>A0A2I0HFF8</accession>
<organism evidence="2 3">
    <name type="scientific">Punica granatum</name>
    <name type="common">Pomegranate</name>
    <dbReference type="NCBI Taxonomy" id="22663"/>
    <lineage>
        <taxon>Eukaryota</taxon>
        <taxon>Viridiplantae</taxon>
        <taxon>Streptophyta</taxon>
        <taxon>Embryophyta</taxon>
        <taxon>Tracheophyta</taxon>
        <taxon>Spermatophyta</taxon>
        <taxon>Magnoliopsida</taxon>
        <taxon>eudicotyledons</taxon>
        <taxon>Gunneridae</taxon>
        <taxon>Pentapetalae</taxon>
        <taxon>rosids</taxon>
        <taxon>malvids</taxon>
        <taxon>Myrtales</taxon>
        <taxon>Lythraceae</taxon>
        <taxon>Punica</taxon>
    </lineage>
</organism>
<evidence type="ECO:0000313" key="3">
    <source>
        <dbReference type="Proteomes" id="UP000233551"/>
    </source>
</evidence>
<feature type="compositionally biased region" description="Basic and acidic residues" evidence="1">
    <location>
        <begin position="1"/>
        <end position="11"/>
    </location>
</feature>